<comment type="caution">
    <text evidence="3">The sequence shown here is derived from an EMBL/GenBank/DDBJ whole genome shotgun (WGS) entry which is preliminary data.</text>
</comment>
<dbReference type="eggNOG" id="arCOG13028">
    <property type="taxonomic scope" value="Archaea"/>
</dbReference>
<gene>
    <name evidence="3" type="ORF">HSB1_29710</name>
</gene>
<feature type="region of interest" description="Disordered" evidence="1">
    <location>
        <begin position="235"/>
        <end position="270"/>
    </location>
</feature>
<dbReference type="SUPFAM" id="SSF53474">
    <property type="entry name" value="alpha/beta-Hydrolases"/>
    <property type="match status" value="1"/>
</dbReference>
<feature type="region of interest" description="Disordered" evidence="1">
    <location>
        <begin position="175"/>
        <end position="214"/>
    </location>
</feature>
<accession>J2ZZM0</accession>
<reference evidence="3 4" key="1">
    <citation type="journal article" date="2012" name="J. Bacteriol.">
        <title>Draft Genome Sequence of the Extremely Halophilic Archaeon Halogranum salarium B-1T.</title>
        <authorList>
            <person name="Kim K.K."/>
            <person name="Lee K.C."/>
            <person name="Lee J.S."/>
        </authorList>
    </citation>
    <scope>NUCLEOTIDE SEQUENCE [LARGE SCALE GENOMIC DNA]</scope>
    <source>
        <strain evidence="3 4">B-1</strain>
    </source>
</reference>
<proteinExistence type="predicted"/>
<evidence type="ECO:0000259" key="2">
    <source>
        <dbReference type="Pfam" id="PF12695"/>
    </source>
</evidence>
<feature type="compositionally biased region" description="Polar residues" evidence="1">
    <location>
        <begin position="184"/>
        <end position="199"/>
    </location>
</feature>
<sequence length="270" mass="28361">MVVVLVLASSGVALYFSMPYHGSSSSIQQVVDDPSVTVTTEDGVHVLAPANADSTVGVVFYPGARVAPDAYYSTFAPVVRQANVTVFVPEMPLNLALLDADAAGSVRSQHPGIQTWFVGGHSLGGVAACQYAGSHDVQGLVLFASYCNDDVSDESFAVLSVTGSADTVLDRESYQKATTRLPPDSTTHEVQGMNHTQFGSYRGQRGDSPAPLSYDEAHRRLGDVLVPWLTSHATSAVGGDESPLEVTSSSTKSNPAATADSRTVLTPSRL</sequence>
<evidence type="ECO:0000256" key="1">
    <source>
        <dbReference type="SAM" id="MobiDB-lite"/>
    </source>
</evidence>
<dbReference type="Gene3D" id="3.40.50.1820">
    <property type="entry name" value="alpha/beta hydrolase"/>
    <property type="match status" value="1"/>
</dbReference>
<dbReference type="Proteomes" id="UP000007813">
    <property type="component" value="Unassembled WGS sequence"/>
</dbReference>
<dbReference type="EMBL" id="ALJD01000008">
    <property type="protein sequence ID" value="EJN58493.1"/>
    <property type="molecule type" value="Genomic_DNA"/>
</dbReference>
<dbReference type="InterPro" id="IPR029059">
    <property type="entry name" value="AB_hydrolase_5"/>
</dbReference>
<feature type="compositionally biased region" description="Polar residues" evidence="1">
    <location>
        <begin position="245"/>
        <end position="270"/>
    </location>
</feature>
<dbReference type="InterPro" id="IPR029058">
    <property type="entry name" value="AB_hydrolase_fold"/>
</dbReference>
<dbReference type="GO" id="GO:0016787">
    <property type="term" value="F:hydrolase activity"/>
    <property type="evidence" value="ECO:0007669"/>
    <property type="project" value="InterPro"/>
</dbReference>
<evidence type="ECO:0000313" key="3">
    <source>
        <dbReference type="EMBL" id="EJN58493.1"/>
    </source>
</evidence>
<dbReference type="Pfam" id="PF12695">
    <property type="entry name" value="Abhydrolase_5"/>
    <property type="match status" value="1"/>
</dbReference>
<organism evidence="3 4">
    <name type="scientific">Halogranum salarium B-1</name>
    <dbReference type="NCBI Taxonomy" id="1210908"/>
    <lineage>
        <taxon>Archaea</taxon>
        <taxon>Methanobacteriati</taxon>
        <taxon>Methanobacteriota</taxon>
        <taxon>Stenosarchaea group</taxon>
        <taxon>Halobacteria</taxon>
        <taxon>Halobacteriales</taxon>
        <taxon>Haloferacaceae</taxon>
    </lineage>
</organism>
<evidence type="ECO:0000313" key="4">
    <source>
        <dbReference type="Proteomes" id="UP000007813"/>
    </source>
</evidence>
<name>J2ZZM0_9EURY</name>
<feature type="domain" description="Alpha/beta hydrolase fold-5" evidence="2">
    <location>
        <begin position="57"/>
        <end position="215"/>
    </location>
</feature>
<dbReference type="PATRIC" id="fig|1210908.3.peg.2849"/>
<protein>
    <recommendedName>
        <fullName evidence="2">Alpha/beta hydrolase fold-5 domain-containing protein</fullName>
    </recommendedName>
</protein>
<dbReference type="AlphaFoldDB" id="J2ZZM0"/>